<dbReference type="Proteomes" id="UP000198417">
    <property type="component" value="Unassembled WGS sequence"/>
</dbReference>
<gene>
    <name evidence="1" type="ORF">SAMN06265370_107140</name>
</gene>
<dbReference type="Pfam" id="PF11102">
    <property type="entry name" value="YjbF"/>
    <property type="match status" value="1"/>
</dbReference>
<sequence>MVRNALRGLFSPPPKVNLRQTLTPEVLENFNQPLLLVDLPDRGLQAGALLVQQNGLRQIWQTQDGVTLTLESGILTETRGLGGDLMTTDLGRIGAAIRGEINTSARIHRYLNGEDHLEAKAFVCTYAIRPNVPVSTLAGNFNTLRVTEDCVGPEITFQNRYWLDGRGLMRKTRQWVGPNVGYADTELVKE</sequence>
<reference evidence="1 2" key="1">
    <citation type="submission" date="2017-06" db="EMBL/GenBank/DDBJ databases">
        <authorList>
            <person name="Kim H.J."/>
            <person name="Triplett B.A."/>
        </authorList>
    </citation>
    <scope>NUCLEOTIDE SEQUENCE [LARGE SCALE GENOMIC DNA]</scope>
    <source>
        <strain evidence="1 2">DSM 29052</strain>
    </source>
</reference>
<keyword evidence="1" id="KW-0449">Lipoprotein</keyword>
<dbReference type="InterPro" id="IPR023373">
    <property type="entry name" value="YmcC_sf"/>
</dbReference>
<evidence type="ECO:0000313" key="2">
    <source>
        <dbReference type="Proteomes" id="UP000198417"/>
    </source>
</evidence>
<evidence type="ECO:0000313" key="1">
    <source>
        <dbReference type="EMBL" id="SNR50186.1"/>
    </source>
</evidence>
<dbReference type="Gene3D" id="2.40.360.10">
    <property type="entry name" value="YmcC-like"/>
    <property type="match status" value="1"/>
</dbReference>
<dbReference type="EMBL" id="FZNN01000007">
    <property type="protein sequence ID" value="SNR50186.1"/>
    <property type="molecule type" value="Genomic_DNA"/>
</dbReference>
<keyword evidence="2" id="KW-1185">Reference proteome</keyword>
<protein>
    <submittedName>
        <fullName evidence="1">Group 4 capsule polysaccharide lipoprotein gfcB, YjbF</fullName>
    </submittedName>
</protein>
<proteinExistence type="predicted"/>
<dbReference type="AlphaFoldDB" id="A0A238WUK2"/>
<organism evidence="1 2">
    <name type="scientific">Puniceibacterium sediminis</name>
    <dbReference type="NCBI Taxonomy" id="1608407"/>
    <lineage>
        <taxon>Bacteria</taxon>
        <taxon>Pseudomonadati</taxon>
        <taxon>Pseudomonadota</taxon>
        <taxon>Alphaproteobacteria</taxon>
        <taxon>Rhodobacterales</taxon>
        <taxon>Paracoccaceae</taxon>
        <taxon>Puniceibacterium</taxon>
    </lineage>
</organism>
<dbReference type="InterPro" id="IPR021308">
    <property type="entry name" value="GfcB"/>
</dbReference>
<dbReference type="SUPFAM" id="SSF159270">
    <property type="entry name" value="YmcC-like"/>
    <property type="match status" value="1"/>
</dbReference>
<accession>A0A238WUK2</accession>
<name>A0A238WUK2_9RHOB</name>